<name>A0A655D9U9_SALET</name>
<dbReference type="EMBL" id="CQPD01000030">
    <property type="protein sequence ID" value="CNU54277.1"/>
    <property type="molecule type" value="Genomic_DNA"/>
</dbReference>
<gene>
    <name evidence="1" type="ORF">ERS008207_02937</name>
</gene>
<protein>
    <submittedName>
        <fullName evidence="1">Uncharacterized protein</fullName>
    </submittedName>
</protein>
<dbReference type="Proteomes" id="UP000042394">
    <property type="component" value="Unassembled WGS sequence"/>
</dbReference>
<accession>A0A655D9U9</accession>
<evidence type="ECO:0000313" key="2">
    <source>
        <dbReference type="Proteomes" id="UP000042394"/>
    </source>
</evidence>
<proteinExistence type="predicted"/>
<reference evidence="1 2" key="1">
    <citation type="submission" date="2015-03" db="EMBL/GenBank/DDBJ databases">
        <authorList>
            <consortium name="Pathogen Informatics"/>
        </authorList>
    </citation>
    <scope>NUCLEOTIDE SEQUENCE [LARGE SCALE GENOMIC DNA]</scope>
    <source>
        <strain evidence="1 2">D4891</strain>
    </source>
</reference>
<dbReference type="AlphaFoldDB" id="A0A655D9U9"/>
<organism evidence="1 2">
    <name type="scientific">Salmonella enterica subsp. enterica serovar Bovismorbificans</name>
    <dbReference type="NCBI Taxonomy" id="58097"/>
    <lineage>
        <taxon>Bacteria</taxon>
        <taxon>Pseudomonadati</taxon>
        <taxon>Pseudomonadota</taxon>
        <taxon>Gammaproteobacteria</taxon>
        <taxon>Enterobacterales</taxon>
        <taxon>Enterobacteriaceae</taxon>
        <taxon>Salmonella</taxon>
    </lineage>
</organism>
<sequence length="109" mass="12157">MAQCGVLFRCKRIMDTVFAFANGKNTWDIHWVIPFTEGDSLSGRGFFSQQRKQLACKSLADRPGVTVRALQHSEASITKQADIFIIAPGLHLTAETGGTAVFRYRPELR</sequence>
<evidence type="ECO:0000313" key="1">
    <source>
        <dbReference type="EMBL" id="CNU54277.1"/>
    </source>
</evidence>